<gene>
    <name evidence="3" type="ORF">P9A14_20785</name>
</gene>
<dbReference type="CDD" id="cd06259">
    <property type="entry name" value="YdcF-like"/>
    <property type="match status" value="1"/>
</dbReference>
<feature type="transmembrane region" description="Helical" evidence="1">
    <location>
        <begin position="132"/>
        <end position="160"/>
    </location>
</feature>
<dbReference type="GO" id="GO:0005886">
    <property type="term" value="C:plasma membrane"/>
    <property type="evidence" value="ECO:0007669"/>
    <property type="project" value="TreeGrafter"/>
</dbReference>
<dbReference type="InterPro" id="IPR051599">
    <property type="entry name" value="Cell_Envelope_Assoc"/>
</dbReference>
<evidence type="ECO:0000256" key="1">
    <source>
        <dbReference type="SAM" id="Phobius"/>
    </source>
</evidence>
<dbReference type="Proteomes" id="UP001213504">
    <property type="component" value="Chromosome"/>
</dbReference>
<proteinExistence type="predicted"/>
<sequence>MGVLIVAAVLLIASAVLAWQDPRRLSPGILLTAGLSGVMLAAVIAAVDSGVDDDGSVLAPAVVIVALGLVALLGILILGVSLIANGVTLLRREGRRPSNLLSALLGALLSGYALAVLLGIIVGWFDVSTSNALLNFLLAVGMPAGYLGFVFASLLLWSWLYGRWSRWRARRAKVGAIIVLGAGLLDGSRVGPLLASRLDRGREIYDLARPSGLDPLIICSGGRGGDERLSEAAAMAEYLVSKGVDRDAIALEDRSTDTAENLRYSRRVLDERGVTEPVAVVTSGYHAFRGAMLMRSAGIDGFSTGAHTARYFVPNAQVREFLAVLRDHRWINGVVLVLLSVPLIAGTAVALFG</sequence>
<dbReference type="RefSeq" id="WP_165629503.1">
    <property type="nucleotide sequence ID" value="NZ_CP121270.1"/>
</dbReference>
<keyword evidence="1" id="KW-1133">Transmembrane helix</keyword>
<dbReference type="GO" id="GO:0000270">
    <property type="term" value="P:peptidoglycan metabolic process"/>
    <property type="evidence" value="ECO:0007669"/>
    <property type="project" value="TreeGrafter"/>
</dbReference>
<evidence type="ECO:0000259" key="2">
    <source>
        <dbReference type="Pfam" id="PF02698"/>
    </source>
</evidence>
<dbReference type="Gene3D" id="3.40.50.620">
    <property type="entry name" value="HUPs"/>
    <property type="match status" value="1"/>
</dbReference>
<feature type="transmembrane region" description="Helical" evidence="1">
    <location>
        <begin position="330"/>
        <end position="352"/>
    </location>
</feature>
<keyword evidence="1" id="KW-0472">Membrane</keyword>
<dbReference type="InterPro" id="IPR003848">
    <property type="entry name" value="DUF218"/>
</dbReference>
<dbReference type="EMBL" id="CP121270">
    <property type="protein sequence ID" value="WFP24531.1"/>
    <property type="molecule type" value="Genomic_DNA"/>
</dbReference>
<dbReference type="InterPro" id="IPR014729">
    <property type="entry name" value="Rossmann-like_a/b/a_fold"/>
</dbReference>
<accession>A0AAX3T5S3</accession>
<dbReference type="GO" id="GO:0043164">
    <property type="term" value="P:Gram-negative-bacterium-type cell wall biogenesis"/>
    <property type="evidence" value="ECO:0007669"/>
    <property type="project" value="TreeGrafter"/>
</dbReference>
<evidence type="ECO:0000313" key="3">
    <source>
        <dbReference type="EMBL" id="WFP24531.1"/>
    </source>
</evidence>
<keyword evidence="1" id="KW-0812">Transmembrane</keyword>
<protein>
    <submittedName>
        <fullName evidence="3">YdcF family protein</fullName>
    </submittedName>
</protein>
<feature type="transmembrane region" description="Helical" evidence="1">
    <location>
        <begin position="28"/>
        <end position="47"/>
    </location>
</feature>
<dbReference type="AlphaFoldDB" id="A0AAX3T5S3"/>
<feature type="domain" description="DUF218" evidence="2">
    <location>
        <begin position="176"/>
        <end position="317"/>
    </location>
</feature>
<dbReference type="PANTHER" id="PTHR30336:SF4">
    <property type="entry name" value="ENVELOPE BIOGENESIS FACTOR ELYC"/>
    <property type="match status" value="1"/>
</dbReference>
<name>A0AAX3T5S3_9ACTN</name>
<reference evidence="3" key="1">
    <citation type="submission" date="2023-04" db="EMBL/GenBank/DDBJ databases">
        <title>Complete genome sequence of a phthalic acid esters degrading bacterial strain.</title>
        <authorList>
            <person name="Weng L."/>
            <person name="Jia Y."/>
            <person name="Ren L."/>
        </authorList>
    </citation>
    <scope>NUCLEOTIDE SEQUENCE</scope>
    <source>
        <strain evidence="3">RL-LY01</strain>
    </source>
</reference>
<feature type="transmembrane region" description="Helical" evidence="1">
    <location>
        <begin position="104"/>
        <end position="125"/>
    </location>
</feature>
<evidence type="ECO:0000313" key="4">
    <source>
        <dbReference type="Proteomes" id="UP001213504"/>
    </source>
</evidence>
<dbReference type="PANTHER" id="PTHR30336">
    <property type="entry name" value="INNER MEMBRANE PROTEIN, PROBABLE PERMEASE"/>
    <property type="match status" value="1"/>
</dbReference>
<dbReference type="Pfam" id="PF02698">
    <property type="entry name" value="DUF218"/>
    <property type="match status" value="1"/>
</dbReference>
<organism evidence="3 4">
    <name type="scientific">Gordonia hongkongensis</name>
    <dbReference type="NCBI Taxonomy" id="1701090"/>
    <lineage>
        <taxon>Bacteria</taxon>
        <taxon>Bacillati</taxon>
        <taxon>Actinomycetota</taxon>
        <taxon>Actinomycetes</taxon>
        <taxon>Mycobacteriales</taxon>
        <taxon>Gordoniaceae</taxon>
        <taxon>Gordonia</taxon>
    </lineage>
</organism>
<feature type="transmembrane region" description="Helical" evidence="1">
    <location>
        <begin position="59"/>
        <end position="84"/>
    </location>
</feature>